<gene>
    <name evidence="1" type="ORF">L2E82_11108</name>
</gene>
<evidence type="ECO:0000313" key="2">
    <source>
        <dbReference type="Proteomes" id="UP001055811"/>
    </source>
</evidence>
<accession>A0ACB9GED7</accession>
<name>A0ACB9GED7_CICIN</name>
<keyword evidence="2" id="KW-1185">Reference proteome</keyword>
<dbReference type="Proteomes" id="UP001055811">
    <property type="component" value="Linkage Group LG02"/>
</dbReference>
<protein>
    <submittedName>
        <fullName evidence="1">Uncharacterized protein</fullName>
    </submittedName>
</protein>
<proteinExistence type="predicted"/>
<sequence length="130" mass="15266">MLLKQLDVVRGLSKTKEEPKRDPPIPIALDMAKDFKGKQDAELFRKITSDEYMRILQHIFQEIETSIQQQTFLSKFRMSELPSISDKLETLLDHLQADNVDAEIYAFQIISVLRDIMEIITKEVMFYRSE</sequence>
<reference evidence="2" key="1">
    <citation type="journal article" date="2022" name="Mol. Ecol. Resour.">
        <title>The genomes of chicory, endive, great burdock and yacon provide insights into Asteraceae palaeo-polyploidization history and plant inulin production.</title>
        <authorList>
            <person name="Fan W."/>
            <person name="Wang S."/>
            <person name="Wang H."/>
            <person name="Wang A."/>
            <person name="Jiang F."/>
            <person name="Liu H."/>
            <person name="Zhao H."/>
            <person name="Xu D."/>
            <person name="Zhang Y."/>
        </authorList>
    </citation>
    <scope>NUCLEOTIDE SEQUENCE [LARGE SCALE GENOMIC DNA]</scope>
    <source>
        <strain evidence="2">cv. Punajuju</strain>
    </source>
</reference>
<organism evidence="1 2">
    <name type="scientific">Cichorium intybus</name>
    <name type="common">Chicory</name>
    <dbReference type="NCBI Taxonomy" id="13427"/>
    <lineage>
        <taxon>Eukaryota</taxon>
        <taxon>Viridiplantae</taxon>
        <taxon>Streptophyta</taxon>
        <taxon>Embryophyta</taxon>
        <taxon>Tracheophyta</taxon>
        <taxon>Spermatophyta</taxon>
        <taxon>Magnoliopsida</taxon>
        <taxon>eudicotyledons</taxon>
        <taxon>Gunneridae</taxon>
        <taxon>Pentapetalae</taxon>
        <taxon>asterids</taxon>
        <taxon>campanulids</taxon>
        <taxon>Asterales</taxon>
        <taxon>Asteraceae</taxon>
        <taxon>Cichorioideae</taxon>
        <taxon>Cichorieae</taxon>
        <taxon>Cichoriinae</taxon>
        <taxon>Cichorium</taxon>
    </lineage>
</organism>
<reference evidence="1 2" key="2">
    <citation type="journal article" date="2022" name="Mol. Ecol. Resour.">
        <title>The genomes of chicory, endive, great burdock and yacon provide insights into Asteraceae paleo-polyploidization history and plant inulin production.</title>
        <authorList>
            <person name="Fan W."/>
            <person name="Wang S."/>
            <person name="Wang H."/>
            <person name="Wang A."/>
            <person name="Jiang F."/>
            <person name="Liu H."/>
            <person name="Zhao H."/>
            <person name="Xu D."/>
            <person name="Zhang Y."/>
        </authorList>
    </citation>
    <scope>NUCLEOTIDE SEQUENCE [LARGE SCALE GENOMIC DNA]</scope>
    <source>
        <strain evidence="2">cv. Punajuju</strain>
        <tissue evidence="1">Leaves</tissue>
    </source>
</reference>
<comment type="caution">
    <text evidence="1">The sequence shown here is derived from an EMBL/GenBank/DDBJ whole genome shotgun (WGS) entry which is preliminary data.</text>
</comment>
<dbReference type="EMBL" id="CM042010">
    <property type="protein sequence ID" value="KAI3781107.1"/>
    <property type="molecule type" value="Genomic_DNA"/>
</dbReference>
<evidence type="ECO:0000313" key="1">
    <source>
        <dbReference type="EMBL" id="KAI3781107.1"/>
    </source>
</evidence>